<name>A0A519BH69_ACIG2</name>
<organism evidence="2 3">
    <name type="scientific">Acididesulfobacter guangdongensis</name>
    <dbReference type="NCBI Taxonomy" id="2597225"/>
    <lineage>
        <taxon>Bacteria</taxon>
        <taxon>Deltaproteobacteria</taxon>
        <taxon>Candidatus Acidulodesulfobacterales</taxon>
        <taxon>Candidatus Acididesulfobacter</taxon>
    </lineage>
</organism>
<dbReference type="EMBL" id="SGBC01000002">
    <property type="protein sequence ID" value="RZD16604.1"/>
    <property type="molecule type" value="Genomic_DNA"/>
</dbReference>
<protein>
    <submittedName>
        <fullName evidence="2">DUF4065 domain-containing protein</fullName>
    </submittedName>
</protein>
<proteinExistence type="predicted"/>
<evidence type="ECO:0000259" key="1">
    <source>
        <dbReference type="Pfam" id="PF13274"/>
    </source>
</evidence>
<sequence length="192" mass="22434">MIISTTITQSLFYILKNTGTCDKLKLIKLLYLADKYHLIRYGRTILNDDYYAMEYGPVGTTVKDILSFDYPTNISKNEFEYLNKLIEKTGTYDYRAKNVDISLDMLSETDIEALDFIIKTFGDKESFELSEYTHKYPEWAQYEDLLKNGVTKRIHLRTEEFLSVLGDDDPIKMPDEHIDESRKILKSNTSYA</sequence>
<dbReference type="InterPro" id="IPR025272">
    <property type="entry name" value="SocA_Panacea"/>
</dbReference>
<dbReference type="Pfam" id="PF13274">
    <property type="entry name" value="SocA_Panacea"/>
    <property type="match status" value="1"/>
</dbReference>
<accession>A0A519BH69</accession>
<dbReference type="Proteomes" id="UP000316562">
    <property type="component" value="Unassembled WGS sequence"/>
</dbReference>
<evidence type="ECO:0000313" key="3">
    <source>
        <dbReference type="Proteomes" id="UP000316562"/>
    </source>
</evidence>
<evidence type="ECO:0000313" key="2">
    <source>
        <dbReference type="EMBL" id="RZD16604.1"/>
    </source>
</evidence>
<feature type="domain" description="Antitoxin SocA-like Panacea" evidence="1">
    <location>
        <begin position="26"/>
        <end position="139"/>
    </location>
</feature>
<reference evidence="2 3" key="1">
    <citation type="journal article" date="2019" name="ISME J.">
        <title>Insights into ecological role of a new deltaproteobacterial order Candidatus Acidulodesulfobacterales by metagenomics and metatranscriptomics.</title>
        <authorList>
            <person name="Tan S."/>
            <person name="Liu J."/>
            <person name="Fang Y."/>
            <person name="Hedlund B.P."/>
            <person name="Lian Z.H."/>
            <person name="Huang L.Y."/>
            <person name="Li J.T."/>
            <person name="Huang L.N."/>
            <person name="Li W.J."/>
            <person name="Jiang H.C."/>
            <person name="Dong H.L."/>
            <person name="Shu W.S."/>
        </authorList>
    </citation>
    <scope>NUCLEOTIDE SEQUENCE [LARGE SCALE GENOMIC DNA]</scope>
    <source>
        <strain evidence="2">AP2</strain>
    </source>
</reference>
<dbReference type="AlphaFoldDB" id="A0A519BH69"/>
<gene>
    <name evidence="2" type="ORF">EVJ46_06245</name>
</gene>
<comment type="caution">
    <text evidence="2">The sequence shown here is derived from an EMBL/GenBank/DDBJ whole genome shotgun (WGS) entry which is preliminary data.</text>
</comment>